<keyword evidence="5 13" id="KW-0963">Cytoplasm</keyword>
<evidence type="ECO:0000256" key="7">
    <source>
        <dbReference type="ARBA" id="ARBA00022694"/>
    </source>
</evidence>
<name>A0A5C6RSH6_9FLAO</name>
<dbReference type="GO" id="GO:0000049">
    <property type="term" value="F:tRNA binding"/>
    <property type="evidence" value="ECO:0007669"/>
    <property type="project" value="TreeGrafter"/>
</dbReference>
<feature type="domain" description="YrdC-like" evidence="15">
    <location>
        <begin position="3"/>
        <end position="189"/>
    </location>
</feature>
<evidence type="ECO:0000256" key="3">
    <source>
        <dbReference type="ARBA" id="ARBA00012584"/>
    </source>
</evidence>
<keyword evidence="6 13" id="KW-0808">Transferase</keyword>
<dbReference type="NCBIfam" id="TIGR00057">
    <property type="entry name" value="L-threonylcarbamoyladenylate synthase"/>
    <property type="match status" value="1"/>
</dbReference>
<dbReference type="Pfam" id="PF01300">
    <property type="entry name" value="Sua5_yciO_yrdC"/>
    <property type="match status" value="1"/>
</dbReference>
<dbReference type="Pfam" id="PF03481">
    <property type="entry name" value="Sua5_C"/>
    <property type="match status" value="1"/>
</dbReference>
<keyword evidence="7 13" id="KW-0819">tRNA processing</keyword>
<feature type="binding site" evidence="14">
    <location>
        <position position="25"/>
    </location>
    <ligand>
        <name>L-threonine</name>
        <dbReference type="ChEBI" id="CHEBI:57926"/>
    </ligand>
</feature>
<evidence type="ECO:0000256" key="13">
    <source>
        <dbReference type="PIRNR" id="PIRNR004930"/>
    </source>
</evidence>
<dbReference type="InterPro" id="IPR006070">
    <property type="entry name" value="Sua5-like_dom"/>
</dbReference>
<feature type="binding site" evidence="14">
    <location>
        <position position="222"/>
    </location>
    <ligand>
        <name>ATP</name>
        <dbReference type="ChEBI" id="CHEBI:30616"/>
    </ligand>
</feature>
<evidence type="ECO:0000259" key="15">
    <source>
        <dbReference type="PROSITE" id="PS51163"/>
    </source>
</evidence>
<dbReference type="PROSITE" id="PS51163">
    <property type="entry name" value="YRDC"/>
    <property type="match status" value="1"/>
</dbReference>
<protein>
    <recommendedName>
        <fullName evidence="4 13">Threonylcarbamoyl-AMP synthase</fullName>
        <shortName evidence="13">TC-AMP synthase</shortName>
        <ecNumber evidence="3 13">2.7.7.87</ecNumber>
    </recommendedName>
    <alternativeName>
        <fullName evidence="11 13">L-threonylcarbamoyladenylate synthase</fullName>
    </alternativeName>
</protein>
<dbReference type="PANTHER" id="PTHR17490">
    <property type="entry name" value="SUA5"/>
    <property type="match status" value="1"/>
</dbReference>
<dbReference type="InterPro" id="IPR050156">
    <property type="entry name" value="TC-AMP_synthase_SUA5"/>
</dbReference>
<proteinExistence type="inferred from homology"/>
<feature type="binding site" evidence="14">
    <location>
        <position position="48"/>
    </location>
    <ligand>
        <name>ATP</name>
        <dbReference type="ChEBI" id="CHEBI:30616"/>
    </ligand>
</feature>
<dbReference type="PIRSF" id="PIRSF004930">
    <property type="entry name" value="Tln_factor_SUA5"/>
    <property type="match status" value="1"/>
</dbReference>
<feature type="binding site" evidence="14">
    <location>
        <position position="185"/>
    </location>
    <ligand>
        <name>ATP</name>
        <dbReference type="ChEBI" id="CHEBI:30616"/>
    </ligand>
</feature>
<dbReference type="Gene3D" id="3.40.50.11030">
    <property type="entry name" value="Threonylcarbamoyl-AMP synthase, C-terminal domain"/>
    <property type="match status" value="1"/>
</dbReference>
<dbReference type="Proteomes" id="UP000321721">
    <property type="component" value="Unassembled WGS sequence"/>
</dbReference>
<dbReference type="AlphaFoldDB" id="A0A5C6RSH6"/>
<organism evidence="16 17">
    <name type="scientific">Vicingus serpentipes</name>
    <dbReference type="NCBI Taxonomy" id="1926625"/>
    <lineage>
        <taxon>Bacteria</taxon>
        <taxon>Pseudomonadati</taxon>
        <taxon>Bacteroidota</taxon>
        <taxon>Flavobacteriia</taxon>
        <taxon>Flavobacteriales</taxon>
        <taxon>Vicingaceae</taxon>
        <taxon>Vicingus</taxon>
    </lineage>
</organism>
<dbReference type="Gene3D" id="3.90.870.10">
    <property type="entry name" value="DHBP synthase"/>
    <property type="match status" value="1"/>
</dbReference>
<dbReference type="InterPro" id="IPR038385">
    <property type="entry name" value="Sua5/YwlC_C"/>
</dbReference>
<feature type="binding site" evidence="14">
    <location>
        <position position="171"/>
    </location>
    <ligand>
        <name>L-threonine</name>
        <dbReference type="ChEBI" id="CHEBI:57926"/>
    </ligand>
</feature>
<dbReference type="GO" id="GO:0005524">
    <property type="term" value="F:ATP binding"/>
    <property type="evidence" value="ECO:0007669"/>
    <property type="project" value="UniProtKB-UniRule"/>
</dbReference>
<comment type="function">
    <text evidence="13">Required for the formation of a threonylcarbamoyl group on adenosine at position 37 (t(6)A37) in tRNAs that read codons beginning with adenine.</text>
</comment>
<evidence type="ECO:0000256" key="10">
    <source>
        <dbReference type="ARBA" id="ARBA00022840"/>
    </source>
</evidence>
<feature type="binding site" evidence="14">
    <location>
        <position position="57"/>
    </location>
    <ligand>
        <name>L-threonine</name>
        <dbReference type="ChEBI" id="CHEBI:57926"/>
    </ligand>
</feature>
<dbReference type="GO" id="GO:0006450">
    <property type="term" value="P:regulation of translational fidelity"/>
    <property type="evidence" value="ECO:0007669"/>
    <property type="project" value="TreeGrafter"/>
</dbReference>
<feature type="binding site" evidence="14">
    <location>
        <position position="52"/>
    </location>
    <ligand>
        <name>ATP</name>
        <dbReference type="ChEBI" id="CHEBI:30616"/>
    </ligand>
</feature>
<dbReference type="InterPro" id="IPR005145">
    <property type="entry name" value="Sua5_C"/>
</dbReference>
<dbReference type="PANTHER" id="PTHR17490:SF16">
    <property type="entry name" value="THREONYLCARBAMOYL-AMP SYNTHASE"/>
    <property type="match status" value="1"/>
</dbReference>
<evidence type="ECO:0000256" key="8">
    <source>
        <dbReference type="ARBA" id="ARBA00022695"/>
    </source>
</evidence>
<keyword evidence="8 13" id="KW-0548">Nucleotidyltransferase</keyword>
<gene>
    <name evidence="16" type="ORF">FRY74_09060</name>
</gene>
<accession>A0A5C6RSH6</accession>
<evidence type="ECO:0000256" key="11">
    <source>
        <dbReference type="ARBA" id="ARBA00029774"/>
    </source>
</evidence>
<feature type="binding site" evidence="14">
    <location>
        <position position="141"/>
    </location>
    <ligand>
        <name>ATP</name>
        <dbReference type="ChEBI" id="CHEBI:30616"/>
    </ligand>
</feature>
<evidence type="ECO:0000256" key="9">
    <source>
        <dbReference type="ARBA" id="ARBA00022741"/>
    </source>
</evidence>
<comment type="catalytic activity">
    <reaction evidence="12 13">
        <text>L-threonine + hydrogencarbonate + ATP = L-threonylcarbamoyladenylate + diphosphate + H2O</text>
        <dbReference type="Rhea" id="RHEA:36407"/>
        <dbReference type="ChEBI" id="CHEBI:15377"/>
        <dbReference type="ChEBI" id="CHEBI:17544"/>
        <dbReference type="ChEBI" id="CHEBI:30616"/>
        <dbReference type="ChEBI" id="CHEBI:33019"/>
        <dbReference type="ChEBI" id="CHEBI:57926"/>
        <dbReference type="ChEBI" id="CHEBI:73682"/>
        <dbReference type="EC" id="2.7.7.87"/>
    </reaction>
</comment>
<comment type="subcellular location">
    <subcellularLocation>
        <location evidence="1 13">Cytoplasm</location>
    </subcellularLocation>
</comment>
<feature type="binding site" evidence="14">
    <location>
        <position position="107"/>
    </location>
    <ligand>
        <name>ATP</name>
        <dbReference type="ChEBI" id="CHEBI:30616"/>
    </ligand>
</feature>
<keyword evidence="10 13" id="KW-0067">ATP-binding</keyword>
<dbReference type="GO" id="GO:0003725">
    <property type="term" value="F:double-stranded RNA binding"/>
    <property type="evidence" value="ECO:0007669"/>
    <property type="project" value="UniProtKB-UniRule"/>
</dbReference>
<dbReference type="GO" id="GO:0008033">
    <property type="term" value="P:tRNA processing"/>
    <property type="evidence" value="ECO:0007669"/>
    <property type="project" value="UniProtKB-KW"/>
</dbReference>
<comment type="similarity">
    <text evidence="2 13">Belongs to the SUA5 family.</text>
</comment>
<dbReference type="GO" id="GO:0005737">
    <property type="term" value="C:cytoplasm"/>
    <property type="evidence" value="ECO:0007669"/>
    <property type="project" value="UniProtKB-SubCell"/>
</dbReference>
<dbReference type="EMBL" id="VOOS01000004">
    <property type="protein sequence ID" value="TXB64590.1"/>
    <property type="molecule type" value="Genomic_DNA"/>
</dbReference>
<evidence type="ECO:0000256" key="12">
    <source>
        <dbReference type="ARBA" id="ARBA00048366"/>
    </source>
</evidence>
<evidence type="ECO:0000256" key="2">
    <source>
        <dbReference type="ARBA" id="ARBA00007663"/>
    </source>
</evidence>
<feature type="binding site" evidence="14">
    <location>
        <position position="133"/>
    </location>
    <ligand>
        <name>ATP</name>
        <dbReference type="ChEBI" id="CHEBI:30616"/>
    </ligand>
</feature>
<evidence type="ECO:0000256" key="14">
    <source>
        <dbReference type="PIRSR" id="PIRSR004930-1"/>
    </source>
</evidence>
<evidence type="ECO:0000256" key="5">
    <source>
        <dbReference type="ARBA" id="ARBA00022490"/>
    </source>
</evidence>
<evidence type="ECO:0000313" key="17">
    <source>
        <dbReference type="Proteomes" id="UP000321721"/>
    </source>
</evidence>
<sequence>MITTNLKEAKQELNSEGIIAIPTETVYGLAGNAYSENAIKKIFDLKKRPFYNPLIVHIKSAEFLTEVAREIPEIAQKLANEFWPGPLTLVLKKQPHIPDLVTAGKDTVAIRIPNHDLTLNLLEELEFPLAAPSANPFGSISPTSALHVFNYFEDDLKVILDGGECQKGIESTIIGFENDKPILYRLGSLSIEQIEEKIGPILTKTNSTDNQPAAPGMLSRHYAPSTDTYLTNDVTNLIQSYPNKKIGLLLFQKQLNNVPIEHQEILSKTGNLDEAAKNLYASMHRLDKLNLDLIITERLPNTGLGKTMNDKLERATKKE</sequence>
<feature type="binding site" evidence="14">
    <location>
        <position position="111"/>
    </location>
    <ligand>
        <name>L-threonine</name>
        <dbReference type="ChEBI" id="CHEBI:57926"/>
    </ligand>
</feature>
<feature type="binding site" evidence="14">
    <location>
        <position position="131"/>
    </location>
    <ligand>
        <name>L-threonine</name>
        <dbReference type="ChEBI" id="CHEBI:57926"/>
    </ligand>
</feature>
<comment type="caution">
    <text evidence="16">The sequence shown here is derived from an EMBL/GenBank/DDBJ whole genome shotgun (WGS) entry which is preliminary data.</text>
</comment>
<keyword evidence="17" id="KW-1185">Reference proteome</keyword>
<dbReference type="InterPro" id="IPR017945">
    <property type="entry name" value="DHBP_synth_RibB-like_a/b_dom"/>
</dbReference>
<evidence type="ECO:0000256" key="6">
    <source>
        <dbReference type="ARBA" id="ARBA00022679"/>
    </source>
</evidence>
<dbReference type="GO" id="GO:0061710">
    <property type="term" value="F:L-threonylcarbamoyladenylate synthase"/>
    <property type="evidence" value="ECO:0007669"/>
    <property type="project" value="UniProtKB-EC"/>
</dbReference>
<dbReference type="OrthoDB" id="9814580at2"/>
<evidence type="ECO:0000313" key="16">
    <source>
        <dbReference type="EMBL" id="TXB64590.1"/>
    </source>
</evidence>
<reference evidence="16 17" key="1">
    <citation type="submission" date="2019-08" db="EMBL/GenBank/DDBJ databases">
        <title>Genome of Vicingus serpentipes NCIMB 15042.</title>
        <authorList>
            <person name="Bowman J.P."/>
        </authorList>
    </citation>
    <scope>NUCLEOTIDE SEQUENCE [LARGE SCALE GENOMIC DNA]</scope>
    <source>
        <strain evidence="16 17">NCIMB 15042</strain>
    </source>
</reference>
<keyword evidence="9 13" id="KW-0547">Nucleotide-binding</keyword>
<evidence type="ECO:0000256" key="1">
    <source>
        <dbReference type="ARBA" id="ARBA00004496"/>
    </source>
</evidence>
<dbReference type="FunFam" id="3.90.870.10:FF:000009">
    <property type="entry name" value="Threonylcarbamoyl-AMP synthase, putative"/>
    <property type="match status" value="1"/>
</dbReference>
<dbReference type="SUPFAM" id="SSF55821">
    <property type="entry name" value="YrdC/RibB"/>
    <property type="match status" value="1"/>
</dbReference>
<dbReference type="InterPro" id="IPR010923">
    <property type="entry name" value="T(6)A37_SUA5"/>
</dbReference>
<evidence type="ECO:0000256" key="4">
    <source>
        <dbReference type="ARBA" id="ARBA00015492"/>
    </source>
</evidence>
<dbReference type="EC" id="2.7.7.87" evidence="3 13"/>